<feature type="domain" description="DUF2382" evidence="1">
    <location>
        <begin position="17"/>
        <end position="125"/>
    </location>
</feature>
<accession>A0A5R9J1L4</accession>
<dbReference type="Proteomes" id="UP000305654">
    <property type="component" value="Unassembled WGS sequence"/>
</dbReference>
<evidence type="ECO:0000259" key="1">
    <source>
        <dbReference type="Pfam" id="PF09557"/>
    </source>
</evidence>
<evidence type="ECO:0000313" key="2">
    <source>
        <dbReference type="EMBL" id="TLU71432.1"/>
    </source>
</evidence>
<dbReference type="Pfam" id="PF09557">
    <property type="entry name" value="DUF2382"/>
    <property type="match status" value="1"/>
</dbReference>
<gene>
    <name evidence="2" type="ORF">FE263_16130</name>
</gene>
<sequence length="137" mass="15660">MTIPPAPPDQTSISLLLHDEAVVVGRHRVDGDTVRVETVTHEREQRVELDLAHERVEIEHVPVGRVVESVPEIRRDADVTIIPVVEEVLVVERRLVLKEEIHIRRIRGSVRHQETVMLRRQEAVVTRVSKAGETEND</sequence>
<proteinExistence type="predicted"/>
<reference evidence="2 3" key="1">
    <citation type="submission" date="2019-05" db="EMBL/GenBank/DDBJ databases">
        <authorList>
            <person name="Pankratov T."/>
            <person name="Grouzdev D."/>
        </authorList>
    </citation>
    <scope>NUCLEOTIDE SEQUENCE [LARGE SCALE GENOMIC DNA]</scope>
    <source>
        <strain evidence="2 3">KEBCLARHB70R</strain>
    </source>
</reference>
<name>A0A5R9J1L4_9PROT</name>
<dbReference type="OrthoDB" id="7283930at2"/>
<keyword evidence="3" id="KW-1185">Reference proteome</keyword>
<comment type="caution">
    <text evidence="2">The sequence shown here is derived from an EMBL/GenBank/DDBJ whole genome shotgun (WGS) entry which is preliminary data.</text>
</comment>
<dbReference type="InterPro" id="IPR019060">
    <property type="entry name" value="DUF2382"/>
</dbReference>
<evidence type="ECO:0000313" key="3">
    <source>
        <dbReference type="Proteomes" id="UP000305654"/>
    </source>
</evidence>
<dbReference type="AlphaFoldDB" id="A0A5R9J1L4"/>
<organism evidence="2 3">
    <name type="scientific">Lichenicoccus roseus</name>
    <dbReference type="NCBI Taxonomy" id="2683649"/>
    <lineage>
        <taxon>Bacteria</taxon>
        <taxon>Pseudomonadati</taxon>
        <taxon>Pseudomonadota</taxon>
        <taxon>Alphaproteobacteria</taxon>
        <taxon>Acetobacterales</taxon>
        <taxon>Acetobacteraceae</taxon>
        <taxon>Lichenicoccus</taxon>
    </lineage>
</organism>
<protein>
    <submittedName>
        <fullName evidence="2">DUF2382 domain-containing protein</fullName>
    </submittedName>
</protein>
<dbReference type="EMBL" id="VCDI01000006">
    <property type="protein sequence ID" value="TLU71432.1"/>
    <property type="molecule type" value="Genomic_DNA"/>
</dbReference>